<evidence type="ECO:0000313" key="3">
    <source>
        <dbReference type="EMBL" id="EPF93101.1"/>
    </source>
</evidence>
<dbReference type="RefSeq" id="WP_016542773.1">
    <property type="nucleotide sequence ID" value="NZ_ASQH01000020.1"/>
</dbReference>
<organism evidence="3 4">
    <name type="scientific">Acinetobacter gyllenbergii CIP 110306 = MTCC 11365</name>
    <dbReference type="NCBI Taxonomy" id="1217657"/>
    <lineage>
        <taxon>Bacteria</taxon>
        <taxon>Pseudomonadati</taxon>
        <taxon>Pseudomonadota</taxon>
        <taxon>Gammaproteobacteria</taxon>
        <taxon>Moraxellales</taxon>
        <taxon>Moraxellaceae</taxon>
        <taxon>Acinetobacter</taxon>
    </lineage>
</organism>
<evidence type="ECO:0000256" key="2">
    <source>
        <dbReference type="SAM" id="SignalP"/>
    </source>
</evidence>
<dbReference type="InterPro" id="IPR043504">
    <property type="entry name" value="Peptidase_S1_PA_chymotrypsin"/>
</dbReference>
<name>A0A829HMB7_9GAMM</name>
<evidence type="ECO:0000256" key="1">
    <source>
        <dbReference type="SAM" id="MobiDB-lite"/>
    </source>
</evidence>
<reference evidence="3 4" key="1">
    <citation type="submission" date="2013-06" db="EMBL/GenBank/DDBJ databases">
        <title>The Genome Sequence of Acinetobacter gyllenbergii CIP 110306.</title>
        <authorList>
            <consortium name="The Broad Institute Genome Sequencing Platform"/>
            <consortium name="The Broad Institute Genome Sequencing Center for Infectious Disease"/>
            <person name="Cerqueira G."/>
            <person name="Feldgarden M."/>
            <person name="Courvalin P."/>
            <person name="Perichon B."/>
            <person name="Grillot-Courvalin C."/>
            <person name="Clermont D."/>
            <person name="Rocha E."/>
            <person name="Yoon E.-J."/>
            <person name="Nemec A."/>
            <person name="Young S.K."/>
            <person name="Zeng Q."/>
            <person name="Gargeya S."/>
            <person name="Fitzgerald M."/>
            <person name="Abouelleil A."/>
            <person name="Alvarado L."/>
            <person name="Berlin A.M."/>
            <person name="Chapman S.B."/>
            <person name="Dewar J."/>
            <person name="Goldberg J."/>
            <person name="Griggs A."/>
            <person name="Gujja S."/>
            <person name="Hansen M."/>
            <person name="Howarth C."/>
            <person name="Imamovic A."/>
            <person name="Larimer J."/>
            <person name="McCowan C."/>
            <person name="Murphy C."/>
            <person name="Pearson M."/>
            <person name="Priest M."/>
            <person name="Roberts A."/>
            <person name="Saif S."/>
            <person name="Shea T."/>
            <person name="Sykes S."/>
            <person name="Wortman J."/>
            <person name="Nusbaum C."/>
            <person name="Birren B."/>
        </authorList>
    </citation>
    <scope>NUCLEOTIDE SEQUENCE [LARGE SCALE GENOMIC DNA]</scope>
    <source>
        <strain evidence="3 4">CIP 110306</strain>
    </source>
</reference>
<gene>
    <name evidence="3" type="ORF">F957_00447</name>
</gene>
<dbReference type="EMBL" id="ATGG01000006">
    <property type="protein sequence ID" value="EPF93101.1"/>
    <property type="molecule type" value="Genomic_DNA"/>
</dbReference>
<protein>
    <recommendedName>
        <fullName evidence="5">Peptidase S1A alpha-lytic prodomain domain-containing protein</fullName>
    </recommendedName>
</protein>
<dbReference type="AlphaFoldDB" id="A0A829HMB7"/>
<feature type="signal peptide" evidence="2">
    <location>
        <begin position="1"/>
        <end position="21"/>
    </location>
</feature>
<dbReference type="Gene3D" id="2.40.10.10">
    <property type="entry name" value="Trypsin-like serine proteases"/>
    <property type="match status" value="1"/>
</dbReference>
<evidence type="ECO:0000313" key="4">
    <source>
        <dbReference type="Proteomes" id="UP000014523"/>
    </source>
</evidence>
<keyword evidence="2" id="KW-0732">Signal</keyword>
<sequence>MKSLYYILSILTAFTSVSTIAADKTKTSEFEYALKSDSAKYAQLTKIDPEKAYRRFLTEDYSAKIVEELRAKYKDRLAGIYIEHEPYSKIVVKLVGNSKERNKALTIPQPQFSKLKQSNIPLELKVEFEENAQYTNQQLNDLLDNHINEIKQIYPNLQGSYVDEKTGEIVLTILKSNDDLTKLNQVKSLLNIPIRLMYIGAPLSREAVRGSGTIINSATGEGCTTGFVVKQTSGSTTGVATAGHCGQNNTTASYTGVDGASHTLTPQSSAHNNNR</sequence>
<dbReference type="Proteomes" id="UP000014523">
    <property type="component" value="Unassembled WGS sequence"/>
</dbReference>
<accession>A0A829HMB7</accession>
<proteinExistence type="predicted"/>
<evidence type="ECO:0008006" key="5">
    <source>
        <dbReference type="Google" id="ProtNLM"/>
    </source>
</evidence>
<feature type="compositionally biased region" description="Polar residues" evidence="1">
    <location>
        <begin position="262"/>
        <end position="275"/>
    </location>
</feature>
<keyword evidence="4" id="KW-1185">Reference proteome</keyword>
<feature type="region of interest" description="Disordered" evidence="1">
    <location>
        <begin position="256"/>
        <end position="275"/>
    </location>
</feature>
<feature type="chain" id="PRO_5032736337" description="Peptidase S1A alpha-lytic prodomain domain-containing protein" evidence="2">
    <location>
        <begin position="22"/>
        <end position="275"/>
    </location>
</feature>
<comment type="caution">
    <text evidence="3">The sequence shown here is derived from an EMBL/GenBank/DDBJ whole genome shotgun (WGS) entry which is preliminary data.</text>
</comment>